<dbReference type="InterPro" id="IPR030843">
    <property type="entry name" value="PAN2"/>
</dbReference>
<comment type="caution">
    <text evidence="13">The sequence shown here is derived from an EMBL/GenBank/DDBJ whole genome shotgun (WGS) entry which is preliminary data.</text>
</comment>
<dbReference type="InterPro" id="IPR036322">
    <property type="entry name" value="WD40_repeat_dom_sf"/>
</dbReference>
<dbReference type="CDD" id="cd06143">
    <property type="entry name" value="PAN2_exo"/>
    <property type="match status" value="1"/>
</dbReference>
<evidence type="ECO:0000256" key="8">
    <source>
        <dbReference type="ARBA" id="ARBA00022801"/>
    </source>
</evidence>
<evidence type="ECO:0000256" key="3">
    <source>
        <dbReference type="ARBA" id="ARBA00022490"/>
    </source>
</evidence>
<keyword evidence="9 10" id="KW-0269">Exonuclease</keyword>
<feature type="region of interest" description="Disordered" evidence="11">
    <location>
        <begin position="526"/>
        <end position="546"/>
    </location>
</feature>
<dbReference type="OrthoDB" id="16516at2759"/>
<evidence type="ECO:0000256" key="2">
    <source>
        <dbReference type="ARBA" id="ARBA00004496"/>
    </source>
</evidence>
<name>A0A1A0HIK8_9ASCO</name>
<comment type="similarity">
    <text evidence="10">Belongs to the peptidase C19 family. PAN2 subfamily.</text>
</comment>
<dbReference type="Gene3D" id="3.30.420.10">
    <property type="entry name" value="Ribonuclease H-like superfamily/Ribonuclease H"/>
    <property type="match status" value="1"/>
</dbReference>
<evidence type="ECO:0000256" key="10">
    <source>
        <dbReference type="HAMAP-Rule" id="MF_03182"/>
    </source>
</evidence>
<keyword evidence="5 10" id="KW-0507">mRNA processing</keyword>
<evidence type="ECO:0000256" key="7">
    <source>
        <dbReference type="ARBA" id="ARBA00022723"/>
    </source>
</evidence>
<evidence type="ECO:0000256" key="4">
    <source>
        <dbReference type="ARBA" id="ARBA00022574"/>
    </source>
</evidence>
<evidence type="ECO:0000256" key="11">
    <source>
        <dbReference type="SAM" id="MobiDB-lite"/>
    </source>
</evidence>
<keyword evidence="6 10" id="KW-0540">Nuclease</keyword>
<dbReference type="GO" id="GO:0003676">
    <property type="term" value="F:nucleic acid binding"/>
    <property type="evidence" value="ECO:0007669"/>
    <property type="project" value="InterPro"/>
</dbReference>
<keyword evidence="8 10" id="KW-0378">Hydrolase</keyword>
<evidence type="ECO:0000313" key="13">
    <source>
        <dbReference type="EMBL" id="OBA23722.1"/>
    </source>
</evidence>
<dbReference type="GO" id="GO:0031251">
    <property type="term" value="C:PAN complex"/>
    <property type="evidence" value="ECO:0007669"/>
    <property type="project" value="UniProtKB-UniRule"/>
</dbReference>
<comment type="function">
    <text evidence="10">Catalytic subunit of the poly(A)-nuclease (PAN) deadenylation complex, one of two cytoplasmic mRNA deadenylases involved in mRNA turnover. PAN specifically shortens poly(A) tails of RNA and the activity is stimulated by poly(A)-binding protein PAB1. PAN deadenylation is followed by rapid degradation of the shortened mRNA tails by the CCR4-NOT complex. Deadenylated mRNAs are then degraded by two alternative mechanisms, namely exosome-mediated 3'-5' exonucleolytic degradation, or deadenlyation-dependent mRNA decaping and subsequent 5'-3' exonucleolytic degradation by XRN1. May also be involved in post-transcriptional maturation of mRNA poly(A) tails.</text>
</comment>
<dbReference type="InterPro" id="IPR038765">
    <property type="entry name" value="Papain-like_cys_pep_sf"/>
</dbReference>
<dbReference type="GO" id="GO:0006397">
    <property type="term" value="P:mRNA processing"/>
    <property type="evidence" value="ECO:0007669"/>
    <property type="project" value="UniProtKB-KW"/>
</dbReference>
<dbReference type="GO" id="GO:0000289">
    <property type="term" value="P:nuclear-transcribed mRNA poly(A) tail shortening"/>
    <property type="evidence" value="ECO:0007669"/>
    <property type="project" value="UniProtKB-UniRule"/>
</dbReference>
<evidence type="ECO:0000256" key="1">
    <source>
        <dbReference type="ARBA" id="ARBA00001663"/>
    </source>
</evidence>
<dbReference type="SUPFAM" id="SSF50978">
    <property type="entry name" value="WD40 repeat-like"/>
    <property type="match status" value="1"/>
</dbReference>
<feature type="binding site" evidence="10">
    <location>
        <position position="1162"/>
    </location>
    <ligand>
        <name>a divalent metal cation</name>
        <dbReference type="ChEBI" id="CHEBI:60240"/>
        <note>catalytic</note>
    </ligand>
</feature>
<dbReference type="GO" id="GO:0006301">
    <property type="term" value="P:DNA damage tolerance"/>
    <property type="evidence" value="ECO:0007669"/>
    <property type="project" value="EnsemblFungi"/>
</dbReference>
<keyword evidence="14" id="KW-1185">Reference proteome</keyword>
<feature type="binding site" evidence="10">
    <location>
        <position position="999"/>
    </location>
    <ligand>
        <name>a divalent metal cation</name>
        <dbReference type="ChEBI" id="CHEBI:60240"/>
        <note>catalytic</note>
    </ligand>
</feature>
<sequence length="1202" mass="134435">MDGWGEVSRIPATARSAPAPRGPEAPPITALLFDSTANLLWCGDAQGHTALFTPLLQENTPYRHMALYRYTKFRLLGAASPVVQLLNHQRGILSLLHGAVGFSLRRGVPNVALTAALWPAADRAAWAGLRSMALAYLTSHDLVVGGAAALFKVDLARPTQPTRFAHDGDVALVNYSSKLLTLGRLGGALEVFDPAANKSVKTFAGHNGMLSDLDVKGNYVATCGYSARMPRYGLASAAVEYMVDPLVNIYDLRTMRALSPLPFSAGASFVRFHPKLPNIVVIASANGQIQFVDIHDQLVVHLYQADLTDAAAAAGLLAAATSSYLAHLNISENGEFLCFADGYKNLHLWSMSSSTSQNFLNFPATLDQPAIPDNIVAALDHVALDDVVPLNSVGMPYYKEYLASNFPSDLVFIKESARIPKQVTDACLRPKTAPKSAPTRYHYDKAKYGARHVTPLYVSLKHAHGKTGAPSTKISSIPKFISERSMTSSPVAGGRAFESESPSLPAFATFHDFNDIDSDGASKFNAKTDAPGEQTDSTFQYKPDPSTPVPPCYGKLDIHYSRFGVDDFDFDYYNRSNGQFAGLENHLDNSYTNSLLQIYRHIPIFYNAVTKSLMSEYLPNDKKTIHDRGNPLGTSVLNELGYLFDMMHKAGARNVNISNFSLILNESDIAKNYGLLNTDDGKSLDSRELQELVVTFNKFLIESIVSDFRSQFSIDVQDLSATHYELEFFAPSGELLDKQYGSQVTLDLCSPPSHYLNRGGFGNRYTSQHLTKKNSTILNYLDYSLNQHRLIPASMNTPYEVEARQLFIDLGPVLLINLPLSDQEFDQIRSFKKWLVPEFYTVNSANKKLTFKPVIAQMNQRANKYELQGYVCEISHGLASCKGQHNLVSYVKIRSVSLGKDQWFLFNDFLVMPIPEDEVFNLSYLWKKPVVVVYSNSEDHRNQKFSYFECEMFRKLSSLNDGILYRDHFAYGTRQGYKKEYELLTRQEAPALGSLIAIDAEFVSLRPEVAEVSYTGSRNLVRPTLLSLARISVLRGDPGPKHGVPFIDDYIMHCKPIYDNLTNFSGIEEGDLDPTKSHKTLVTLQTAYRRLWLLMNLGCVFVGHGLKSDFRCINLQVPRSQIRDTIEFYHLPDFRRKLSLKFLAYSVLKESVQTRNHDSIEDARTALLLFERYMELRASGEFEQALRRIYSEGQQLRFRVPE</sequence>
<reference evidence="13 14" key="1">
    <citation type="submission" date="2016-05" db="EMBL/GenBank/DDBJ databases">
        <title>Comparative genomics of biotechnologically important yeasts.</title>
        <authorList>
            <consortium name="DOE Joint Genome Institute"/>
            <person name="Riley R."/>
            <person name="Haridas S."/>
            <person name="Wolfe K.H."/>
            <person name="Lopes M.R."/>
            <person name="Hittinger C.T."/>
            <person name="Goker M."/>
            <person name="Salamov A."/>
            <person name="Wisecaver J."/>
            <person name="Long T.M."/>
            <person name="Aerts A.L."/>
            <person name="Barry K."/>
            <person name="Choi C."/>
            <person name="Clum A."/>
            <person name="Coughlan A.Y."/>
            <person name="Deshpande S."/>
            <person name="Douglass A.P."/>
            <person name="Hanson S.J."/>
            <person name="Klenk H.-P."/>
            <person name="LaButti K."/>
            <person name="Lapidus A."/>
            <person name="Lindquist E."/>
            <person name="Lipzen A."/>
            <person name="Meier-kolthoff J.P."/>
            <person name="Ohm R.A."/>
            <person name="Otillar R.P."/>
            <person name="Pangilinan J."/>
            <person name="Peng Y."/>
            <person name="Rokas A."/>
            <person name="Rosa C.A."/>
            <person name="Scheuner C."/>
            <person name="Sibirny A.A."/>
            <person name="Slot J.C."/>
            <person name="Stielow J.B."/>
            <person name="Sun H."/>
            <person name="Kurtzman C.P."/>
            <person name="Blackwell M."/>
            <person name="Grigoriev I.V."/>
            <person name="Jeffries T.W."/>
        </authorList>
    </citation>
    <scope>NUCLEOTIDE SEQUENCE [LARGE SCALE GENOMIC DNA]</scope>
    <source>
        <strain evidence="13 14">NRRL YB-4993</strain>
    </source>
</reference>
<dbReference type="PROSITE" id="PS50235">
    <property type="entry name" value="USP_3"/>
    <property type="match status" value="1"/>
</dbReference>
<dbReference type="STRING" id="869754.A0A1A0HIK8"/>
<dbReference type="PANTHER" id="PTHR15728">
    <property type="entry name" value="DEADENYLATION COMPLEX CATALYTIC SUBUNIT PAN2"/>
    <property type="match status" value="1"/>
</dbReference>
<dbReference type="Gene3D" id="3.90.70.10">
    <property type="entry name" value="Cysteine proteinases"/>
    <property type="match status" value="1"/>
</dbReference>
<evidence type="ECO:0000259" key="12">
    <source>
        <dbReference type="PROSITE" id="PS50235"/>
    </source>
</evidence>
<dbReference type="InterPro" id="IPR036397">
    <property type="entry name" value="RNaseH_sf"/>
</dbReference>
<dbReference type="Proteomes" id="UP000092555">
    <property type="component" value="Unassembled WGS sequence"/>
</dbReference>
<dbReference type="InterPro" id="IPR028889">
    <property type="entry name" value="USP"/>
</dbReference>
<feature type="region of interest" description="Disordered" evidence="11">
    <location>
        <begin position="1"/>
        <end position="23"/>
    </location>
</feature>
<dbReference type="SUPFAM" id="SSF54001">
    <property type="entry name" value="Cysteine proteinases"/>
    <property type="match status" value="1"/>
</dbReference>
<comment type="cofactor">
    <cofactor evidence="10">
        <name>a divalent metal cation</name>
        <dbReference type="ChEBI" id="CHEBI:60240"/>
    </cofactor>
    <text evidence="10">Binds 2 metal cations per subunit in the catalytic exonuclease domain.</text>
</comment>
<comment type="caution">
    <text evidence="10">Lacks conserved residue(s) required for the propagation of feature annotation.</text>
</comment>
<dbReference type="InterPro" id="IPR050785">
    <property type="entry name" value="PAN2-PAN3_catalytic_subunit"/>
</dbReference>
<comment type="subcellular location">
    <subcellularLocation>
        <location evidence="2 10">Cytoplasm</location>
    </subcellularLocation>
</comment>
<dbReference type="GeneID" id="30032474"/>
<dbReference type="SMART" id="SM00479">
    <property type="entry name" value="EXOIII"/>
    <property type="match status" value="1"/>
</dbReference>
<comment type="activity regulation">
    <text evidence="10">Positively regulated by the regulatory subunit PAN3.</text>
</comment>
<feature type="binding site" evidence="10">
    <location>
        <position position="1001"/>
    </location>
    <ligand>
        <name>a divalent metal cation</name>
        <dbReference type="ChEBI" id="CHEBI:60240"/>
        <note>catalytic</note>
    </ligand>
</feature>
<protein>
    <recommendedName>
        <fullName evidence="10">PAN2-PAN3 deadenylation complex catalytic subunit PAN2</fullName>
        <ecNumber evidence="10">3.1.13.4</ecNumber>
    </recommendedName>
    <alternativeName>
        <fullName evidence="10">PAB1P-dependent poly(A)-specific ribonuclease</fullName>
    </alternativeName>
    <alternativeName>
        <fullName evidence="10">Poly(A)-nuclease deadenylation complex subunit 2</fullName>
        <shortName evidence="10">PAN deadenylation complex subunit 2</shortName>
    </alternativeName>
</protein>
<dbReference type="PANTHER" id="PTHR15728:SF0">
    <property type="entry name" value="PAN2-PAN3 DEADENYLATION COMPLEX CATALYTIC SUBUNIT PAN2"/>
    <property type="match status" value="1"/>
</dbReference>
<dbReference type="InterPro" id="IPR013520">
    <property type="entry name" value="Ribonucl_H"/>
</dbReference>
<feature type="domain" description="USP" evidence="12">
    <location>
        <begin position="581"/>
        <end position="937"/>
    </location>
</feature>
<dbReference type="AlphaFoldDB" id="A0A1A0HIK8"/>
<organism evidence="13 14">
    <name type="scientific">Metschnikowia bicuspidata var. bicuspidata NRRL YB-4993</name>
    <dbReference type="NCBI Taxonomy" id="869754"/>
    <lineage>
        <taxon>Eukaryota</taxon>
        <taxon>Fungi</taxon>
        <taxon>Dikarya</taxon>
        <taxon>Ascomycota</taxon>
        <taxon>Saccharomycotina</taxon>
        <taxon>Pichiomycetes</taxon>
        <taxon>Metschnikowiaceae</taxon>
        <taxon>Metschnikowia</taxon>
    </lineage>
</organism>
<keyword evidence="4" id="KW-0853">WD repeat</keyword>
<evidence type="ECO:0000256" key="6">
    <source>
        <dbReference type="ARBA" id="ARBA00022722"/>
    </source>
</evidence>
<comment type="catalytic activity">
    <reaction evidence="1 10">
        <text>Exonucleolytic cleavage of poly(A) to 5'-AMP.</text>
        <dbReference type="EC" id="3.1.13.4"/>
    </reaction>
</comment>
<dbReference type="GO" id="GO:0004535">
    <property type="term" value="F:poly(A)-specific ribonuclease activity"/>
    <property type="evidence" value="ECO:0007669"/>
    <property type="project" value="UniProtKB-UniRule"/>
</dbReference>
<dbReference type="SUPFAM" id="SSF53098">
    <property type="entry name" value="Ribonuclease H-like"/>
    <property type="match status" value="1"/>
</dbReference>
<dbReference type="InterPro" id="IPR015943">
    <property type="entry name" value="WD40/YVTN_repeat-like_dom_sf"/>
</dbReference>
<keyword evidence="7 10" id="KW-0479">Metal-binding</keyword>
<dbReference type="EC" id="3.1.13.4" evidence="10"/>
<comment type="domain">
    <text evidence="10">The linker, or PAN3 interaction domain (PID), between the WD40 repeats and the pseudo-UCH domain mediates interaction with PAN3.</text>
</comment>
<dbReference type="Gene3D" id="2.130.10.10">
    <property type="entry name" value="YVTN repeat-like/Quinoprotein amine dehydrogenase"/>
    <property type="match status" value="1"/>
</dbReference>
<dbReference type="HAMAP" id="MF_03182">
    <property type="entry name" value="PAN2"/>
    <property type="match status" value="1"/>
</dbReference>
<dbReference type="EMBL" id="LXTC01000001">
    <property type="protein sequence ID" value="OBA23722.1"/>
    <property type="molecule type" value="Genomic_DNA"/>
</dbReference>
<accession>A0A1A0HIK8</accession>
<dbReference type="InterPro" id="IPR028881">
    <property type="entry name" value="PAN2_UCH_dom"/>
</dbReference>
<proteinExistence type="inferred from homology"/>
<comment type="domain">
    <text evidence="10">Contains a pseudo-UCH domain. This ubiquitin C-terminal hydrolase (UCH)-like or ubiquitin specific protease (USP)-like domain is predicted to be catalytically inactive because it lacks the active site catalytic triad characteristic of thiol proteases, with residues at the equivalent structural positions that are incompatible with catalysis, and it cannot bind ubiquitin. It functions as a structural scaffold for intra- and intermolecular interactions in the complex.</text>
</comment>
<dbReference type="Pfam" id="PF00929">
    <property type="entry name" value="RNase_T"/>
    <property type="match status" value="1"/>
</dbReference>
<comment type="subunit">
    <text evidence="10">Forms a heterotrimer with an asymmetric homodimer of the regulatory subunit PAN3 to form the poly(A)-nuclease (PAN) deadenylation complex.</text>
</comment>
<dbReference type="InterPro" id="IPR048841">
    <property type="entry name" value="PAN2_N"/>
</dbReference>
<dbReference type="FunFam" id="3.30.420.10:FF:000028">
    <property type="entry name" value="PAN2-PAN3 deadenylation complex catalytic subunit PAN2"/>
    <property type="match status" value="1"/>
</dbReference>
<dbReference type="InterPro" id="IPR012337">
    <property type="entry name" value="RNaseH-like_sf"/>
</dbReference>
<evidence type="ECO:0000313" key="14">
    <source>
        <dbReference type="Proteomes" id="UP000092555"/>
    </source>
</evidence>
<evidence type="ECO:0000256" key="9">
    <source>
        <dbReference type="ARBA" id="ARBA00022839"/>
    </source>
</evidence>
<dbReference type="GO" id="GO:0046872">
    <property type="term" value="F:metal ion binding"/>
    <property type="evidence" value="ECO:0007669"/>
    <property type="project" value="UniProtKB-KW"/>
</dbReference>
<dbReference type="Pfam" id="PF13423">
    <property type="entry name" value="UCH_1"/>
    <property type="match status" value="1"/>
</dbReference>
<dbReference type="GO" id="GO:0000932">
    <property type="term" value="C:P-body"/>
    <property type="evidence" value="ECO:0007669"/>
    <property type="project" value="TreeGrafter"/>
</dbReference>
<evidence type="ECO:0000256" key="5">
    <source>
        <dbReference type="ARBA" id="ARBA00022664"/>
    </source>
</evidence>
<gene>
    <name evidence="10" type="primary">PAN2</name>
    <name evidence="13" type="ORF">METBIDRAFT_9960</name>
</gene>
<dbReference type="Pfam" id="PF20770">
    <property type="entry name" value="PAN2_N"/>
    <property type="match status" value="1"/>
</dbReference>
<dbReference type="RefSeq" id="XP_018714203.1">
    <property type="nucleotide sequence ID" value="XM_018859499.1"/>
</dbReference>
<feature type="binding site" evidence="10">
    <location>
        <position position="1109"/>
    </location>
    <ligand>
        <name>a divalent metal cation</name>
        <dbReference type="ChEBI" id="CHEBI:60240"/>
        <note>catalytic</note>
    </ligand>
</feature>
<keyword evidence="3 10" id="KW-0963">Cytoplasm</keyword>